<dbReference type="Proteomes" id="UP000017246">
    <property type="component" value="Unassembled WGS sequence"/>
</dbReference>
<dbReference type="Gene3D" id="2.60.40.10">
    <property type="entry name" value="Immunoglobulins"/>
    <property type="match status" value="1"/>
</dbReference>
<organism evidence="3 4">
    <name type="scientific">Echinococcus multilocularis</name>
    <name type="common">Fox tapeworm</name>
    <dbReference type="NCBI Taxonomy" id="6211"/>
    <lineage>
        <taxon>Eukaryota</taxon>
        <taxon>Metazoa</taxon>
        <taxon>Spiralia</taxon>
        <taxon>Lophotrochozoa</taxon>
        <taxon>Platyhelminthes</taxon>
        <taxon>Cestoda</taxon>
        <taxon>Eucestoda</taxon>
        <taxon>Cyclophyllidea</taxon>
        <taxon>Taeniidae</taxon>
        <taxon>Echinococcus</taxon>
    </lineage>
</organism>
<feature type="chain" id="PRO_5001831722" evidence="2">
    <location>
        <begin position="22"/>
        <end position="190"/>
    </location>
</feature>
<name>A0A087W0E6_ECHMU</name>
<dbReference type="EMBL" id="LN902844">
    <property type="protein sequence ID" value="CDI98138.1"/>
    <property type="molecule type" value="Genomic_DNA"/>
</dbReference>
<evidence type="ECO:0000256" key="1">
    <source>
        <dbReference type="SAM" id="MobiDB-lite"/>
    </source>
</evidence>
<reference evidence="3" key="1">
    <citation type="journal article" date="2013" name="Nature">
        <title>The genomes of four tapeworm species reveal adaptations to parasitism.</title>
        <authorList>
            <person name="Tsai I.J."/>
            <person name="Zarowiecki M."/>
            <person name="Holroyd N."/>
            <person name="Garciarrubio A."/>
            <person name="Sanchez-Flores A."/>
            <person name="Brooks K.L."/>
            <person name="Tracey A."/>
            <person name="Bobes R.J."/>
            <person name="Fragoso G."/>
            <person name="Sciutto E."/>
            <person name="Aslett M."/>
            <person name="Beasley H."/>
            <person name="Bennett H.M."/>
            <person name="Cai J."/>
            <person name="Camicia F."/>
            <person name="Clark R."/>
            <person name="Cucher M."/>
            <person name="De Silva N."/>
            <person name="Day T.A."/>
            <person name="Deplazes P."/>
            <person name="Estrada K."/>
            <person name="Fernandez C."/>
            <person name="Holland P.W."/>
            <person name="Hou J."/>
            <person name="Hu S."/>
            <person name="Huckvale T."/>
            <person name="Hung S.S."/>
            <person name="Kamenetzky L."/>
            <person name="Keane J.A."/>
            <person name="Kiss F."/>
            <person name="Koziol U."/>
            <person name="Lambert O."/>
            <person name="Liu K."/>
            <person name="Luo X."/>
            <person name="Luo Y."/>
            <person name="Macchiaroli N."/>
            <person name="Nichol S."/>
            <person name="Paps J."/>
            <person name="Parkinson J."/>
            <person name="Pouchkina-Stantcheva N."/>
            <person name="Riddiford N."/>
            <person name="Rosenzvit M."/>
            <person name="Salinas G."/>
            <person name="Wasmuth J.D."/>
            <person name="Zamanian M."/>
            <person name="Zheng Y."/>
            <person name="Cai X."/>
            <person name="Soberon X."/>
            <person name="Olson P.D."/>
            <person name="Laclette J.P."/>
            <person name="Brehm K."/>
            <person name="Berriman M."/>
            <person name="Garciarrubio A."/>
            <person name="Bobes R.J."/>
            <person name="Fragoso G."/>
            <person name="Sanchez-Flores A."/>
            <person name="Estrada K."/>
            <person name="Cevallos M.A."/>
            <person name="Morett E."/>
            <person name="Gonzalez V."/>
            <person name="Portillo T."/>
            <person name="Ochoa-Leyva A."/>
            <person name="Jose M.V."/>
            <person name="Sciutto E."/>
            <person name="Landa A."/>
            <person name="Jimenez L."/>
            <person name="Valdes V."/>
            <person name="Carrero J.C."/>
            <person name="Larralde C."/>
            <person name="Morales-Montor J."/>
            <person name="Limon-Lason J."/>
            <person name="Soberon X."/>
            <person name="Laclette J.P."/>
        </authorList>
    </citation>
    <scope>NUCLEOTIDE SEQUENCE [LARGE SCALE GENOMIC DNA]</scope>
</reference>
<dbReference type="AlphaFoldDB" id="A0A087W0E6"/>
<feature type="region of interest" description="Disordered" evidence="1">
    <location>
        <begin position="155"/>
        <end position="178"/>
    </location>
</feature>
<sequence length="190" mass="20774">MCLRALCLTALFLVKFCHVIAHPVYVSTGEKAVLDFIFSHSSKTSAAVVQWTFLPFLSSIPEGENVENGFHLNTSYHSSRYKNDISQVICPESFIGPPGRTCRLARLSISQVIPADEGIYRARIVGTNTTTADCYPCTGELKLRVLVDENDVGQPMSGDHSDGLMSSEDFMGSNDSSNSVRTGTYVLGRL</sequence>
<protein>
    <submittedName>
        <fullName evidence="3">Uncharacterized protein</fullName>
    </submittedName>
</protein>
<gene>
    <name evidence="3" type="ORF">EmuJ_000196300</name>
</gene>
<dbReference type="InterPro" id="IPR013783">
    <property type="entry name" value="Ig-like_fold"/>
</dbReference>
<feature type="signal peptide" evidence="2">
    <location>
        <begin position="1"/>
        <end position="21"/>
    </location>
</feature>
<evidence type="ECO:0000256" key="2">
    <source>
        <dbReference type="SAM" id="SignalP"/>
    </source>
</evidence>
<evidence type="ECO:0000313" key="4">
    <source>
        <dbReference type="Proteomes" id="UP000017246"/>
    </source>
</evidence>
<reference evidence="3" key="2">
    <citation type="submission" date="2015-11" db="EMBL/GenBank/DDBJ databases">
        <authorList>
            <person name="Zhang Y."/>
            <person name="Guo Z."/>
        </authorList>
    </citation>
    <scope>NUCLEOTIDE SEQUENCE</scope>
</reference>
<accession>A0A087W0E6</accession>
<proteinExistence type="predicted"/>
<keyword evidence="2" id="KW-0732">Signal</keyword>
<keyword evidence="4" id="KW-1185">Reference proteome</keyword>
<dbReference type="OMA" id="ICHIVAH"/>
<dbReference type="OrthoDB" id="10436313at2759"/>
<evidence type="ECO:0000313" key="3">
    <source>
        <dbReference type="EMBL" id="CDI98138.1"/>
    </source>
</evidence>